<keyword evidence="3" id="KW-1185">Reference proteome</keyword>
<sequence length="71" mass="8299">MPQARFGGFGERLASALSRRLRRWASWRQETEHQRRVVTTGSCSPQPWQAAYLFFFGGFGFRFLYVACRHA</sequence>
<dbReference type="KEGG" id="shun:DWB77_07267"/>
<evidence type="ECO:0000313" key="2">
    <source>
        <dbReference type="EMBL" id="AYG85051.1"/>
    </source>
</evidence>
<keyword evidence="1" id="KW-0472">Membrane</keyword>
<organism evidence="2 3">
    <name type="scientific">Streptomyces hundungensis</name>
    <dbReference type="NCBI Taxonomy" id="1077946"/>
    <lineage>
        <taxon>Bacteria</taxon>
        <taxon>Bacillati</taxon>
        <taxon>Actinomycetota</taxon>
        <taxon>Actinomycetes</taxon>
        <taxon>Kitasatosporales</taxon>
        <taxon>Streptomycetaceae</taxon>
        <taxon>Streptomyces</taxon>
    </lineage>
</organism>
<evidence type="ECO:0000256" key="1">
    <source>
        <dbReference type="SAM" id="Phobius"/>
    </source>
</evidence>
<dbReference type="AlphaFoldDB" id="A0A387HPX7"/>
<gene>
    <name evidence="2" type="ORF">DWB77_07267</name>
</gene>
<evidence type="ECO:0000313" key="3">
    <source>
        <dbReference type="Proteomes" id="UP000271554"/>
    </source>
</evidence>
<dbReference type="Proteomes" id="UP000271554">
    <property type="component" value="Chromosome"/>
</dbReference>
<keyword evidence="1" id="KW-1133">Transmembrane helix</keyword>
<keyword evidence="1" id="KW-0812">Transmembrane</keyword>
<proteinExistence type="predicted"/>
<reference evidence="2 3" key="1">
    <citation type="submission" date="2018-10" db="EMBL/GenBank/DDBJ databases">
        <title>Relationship between Morphology and Antimicrobial Activity in Streptomyces.</title>
        <authorList>
            <person name="Kang H.J."/>
            <person name="Kim S.B."/>
        </authorList>
    </citation>
    <scope>NUCLEOTIDE SEQUENCE [LARGE SCALE GENOMIC DNA]</scope>
    <source>
        <strain evidence="2 3">BH38</strain>
    </source>
</reference>
<dbReference type="EMBL" id="CP032698">
    <property type="protein sequence ID" value="AYG85051.1"/>
    <property type="molecule type" value="Genomic_DNA"/>
</dbReference>
<protein>
    <submittedName>
        <fullName evidence="2">Uncharacterized protein</fullName>
    </submittedName>
</protein>
<accession>A0A387HPX7</accession>
<name>A0A387HPX7_9ACTN</name>
<feature type="transmembrane region" description="Helical" evidence="1">
    <location>
        <begin position="50"/>
        <end position="68"/>
    </location>
</feature>